<evidence type="ECO:0000256" key="1">
    <source>
        <dbReference type="ARBA" id="ARBA00022801"/>
    </source>
</evidence>
<sequence>MTIKQIPIFFVFFLQAFLLKAELRLPAIFGDNMILQRDSPIKLWGWAEKNETIHVRFMQQKLKVQADRNGQWSITLAPTPYGGPYNMEIKGHSEQVSLKNILVGEVWLASGQSNMEWTVKNSNNAANEISQAHYPKIRAFNVEKGISDVPKQDLKGKWALCSPTTVGDFSAVGYFFSLKLYQELGIPVGIINASWGGTGAETWTSESGFNKLPAHFKAPYQQHFNGSLQSFLKENELKKQGYLQALTNDPGIAAKWYGNDTDISGWGKMNIPQLWESKLGDMDGIVWFKRRIYLPEGSAQKTGSILLGTIDDDDVCWINGVKIGETKGYTNARKYTIPKAVLKDGENIITLKIMDTGGGGGFYGNPAQLYLDVEGEKFPLDGDWNYKEAVTTQQHDYKEVSPNMLPSLLFNAMINPIVPYTIRGVIWYQGENNAGRAYDYRSLFPNLIADWRSQWKTDFPFYWVQLANYMAKEKSPEDSDWAKLRDAQTRTLRLAHTGQAVITDIGEADDIHPRNKQEVGRRLALIALAKNYGRKNLVYSGPTFKSVVKEGNKLIISFDVTGGELVVNNKYGYVEGFALAGADKKFVWAQAHIDGNRIVVHADQLSSPVFVRYAWSNNPDVNLFNKEGLPAIPFSNEE</sequence>
<evidence type="ECO:0000313" key="4">
    <source>
        <dbReference type="Proteomes" id="UP001500167"/>
    </source>
</evidence>
<dbReference type="InterPro" id="IPR008979">
    <property type="entry name" value="Galactose-bd-like_sf"/>
</dbReference>
<dbReference type="EMBL" id="BAAAZK010000007">
    <property type="protein sequence ID" value="GAA4178349.1"/>
    <property type="molecule type" value="Genomic_DNA"/>
</dbReference>
<keyword evidence="4" id="KW-1185">Reference proteome</keyword>
<dbReference type="PANTHER" id="PTHR22901">
    <property type="entry name" value="SIALATE O-ACETYLESTERASE"/>
    <property type="match status" value="1"/>
</dbReference>
<reference evidence="4" key="1">
    <citation type="journal article" date="2019" name="Int. J. Syst. Evol. Microbiol.">
        <title>The Global Catalogue of Microorganisms (GCM) 10K type strain sequencing project: providing services to taxonomists for standard genome sequencing and annotation.</title>
        <authorList>
            <consortium name="The Broad Institute Genomics Platform"/>
            <consortium name="The Broad Institute Genome Sequencing Center for Infectious Disease"/>
            <person name="Wu L."/>
            <person name="Ma J."/>
        </authorList>
    </citation>
    <scope>NUCLEOTIDE SEQUENCE [LARGE SCALE GENOMIC DNA]</scope>
    <source>
        <strain evidence="4">JCM 16722</strain>
    </source>
</reference>
<evidence type="ECO:0000313" key="3">
    <source>
        <dbReference type="EMBL" id="GAA4178349.1"/>
    </source>
</evidence>
<proteinExistence type="predicted"/>
<dbReference type="SUPFAM" id="SSF49785">
    <property type="entry name" value="Galactose-binding domain-like"/>
    <property type="match status" value="1"/>
</dbReference>
<dbReference type="Gene3D" id="3.40.50.1110">
    <property type="entry name" value="SGNH hydrolase"/>
    <property type="match status" value="2"/>
</dbReference>
<protein>
    <submittedName>
        <fullName evidence="3">Sialate O-acetylesterase</fullName>
    </submittedName>
</protein>
<feature type="domain" description="Sialate O-acetylesterase" evidence="2">
    <location>
        <begin position="420"/>
        <end position="524"/>
    </location>
</feature>
<dbReference type="Proteomes" id="UP001500167">
    <property type="component" value="Unassembled WGS sequence"/>
</dbReference>
<keyword evidence="1" id="KW-0378">Hydrolase</keyword>
<dbReference type="InterPro" id="IPR005181">
    <property type="entry name" value="SASA"/>
</dbReference>
<organism evidence="3 4">
    <name type="scientific">Sphingobacterium ginsenosidimutans</name>
    <dbReference type="NCBI Taxonomy" id="687845"/>
    <lineage>
        <taxon>Bacteria</taxon>
        <taxon>Pseudomonadati</taxon>
        <taxon>Bacteroidota</taxon>
        <taxon>Sphingobacteriia</taxon>
        <taxon>Sphingobacteriales</taxon>
        <taxon>Sphingobacteriaceae</taxon>
        <taxon>Sphingobacterium</taxon>
    </lineage>
</organism>
<gene>
    <name evidence="3" type="ORF">GCM10022218_28800</name>
</gene>
<dbReference type="InterPro" id="IPR036514">
    <property type="entry name" value="SGNH_hydro_sf"/>
</dbReference>
<comment type="caution">
    <text evidence="3">The sequence shown here is derived from an EMBL/GenBank/DDBJ whole genome shotgun (WGS) entry which is preliminary data.</text>
</comment>
<dbReference type="Pfam" id="PF03629">
    <property type="entry name" value="SASA"/>
    <property type="match status" value="1"/>
</dbReference>
<accession>A0ABP8A5K7</accession>
<name>A0ABP8A5K7_9SPHI</name>
<dbReference type="InterPro" id="IPR039329">
    <property type="entry name" value="SIAE"/>
</dbReference>
<dbReference type="PANTHER" id="PTHR22901:SF0">
    <property type="entry name" value="SIALATE O-ACETYLESTERASE"/>
    <property type="match status" value="1"/>
</dbReference>
<dbReference type="SUPFAM" id="SSF52266">
    <property type="entry name" value="SGNH hydrolase"/>
    <property type="match status" value="1"/>
</dbReference>
<evidence type="ECO:0000259" key="2">
    <source>
        <dbReference type="Pfam" id="PF03629"/>
    </source>
</evidence>
<dbReference type="RefSeq" id="WP_346086617.1">
    <property type="nucleotide sequence ID" value="NZ_BAAAZK010000007.1"/>
</dbReference>